<dbReference type="CDD" id="cd01948">
    <property type="entry name" value="EAL"/>
    <property type="match status" value="1"/>
</dbReference>
<dbReference type="InterPro" id="IPR050706">
    <property type="entry name" value="Cyclic-di-GMP_PDE-like"/>
</dbReference>
<organism evidence="2 3">
    <name type="scientific">Leptospira interrogans serovar Pyrogenes str. 200701872</name>
    <dbReference type="NCBI Taxonomy" id="1193029"/>
    <lineage>
        <taxon>Bacteria</taxon>
        <taxon>Pseudomonadati</taxon>
        <taxon>Spirochaetota</taxon>
        <taxon>Spirochaetia</taxon>
        <taxon>Leptospirales</taxon>
        <taxon>Leptospiraceae</taxon>
        <taxon>Leptospira</taxon>
    </lineage>
</organism>
<name>M6ZQ35_LEPIR</name>
<dbReference type="InterPro" id="IPR035919">
    <property type="entry name" value="EAL_sf"/>
</dbReference>
<dbReference type="Gene3D" id="3.20.20.450">
    <property type="entry name" value="EAL domain"/>
    <property type="match status" value="1"/>
</dbReference>
<dbReference type="GO" id="GO:0071111">
    <property type="term" value="F:cyclic-guanylate-specific phosphodiesterase activity"/>
    <property type="evidence" value="ECO:0007669"/>
    <property type="project" value="InterPro"/>
</dbReference>
<accession>M6ZQ35</accession>
<dbReference type="PROSITE" id="PS50883">
    <property type="entry name" value="EAL"/>
    <property type="match status" value="1"/>
</dbReference>
<proteinExistence type="predicted"/>
<dbReference type="Proteomes" id="UP000012117">
    <property type="component" value="Unassembled WGS sequence"/>
</dbReference>
<dbReference type="PANTHER" id="PTHR33121">
    <property type="entry name" value="CYCLIC DI-GMP PHOSPHODIESTERASE PDEF"/>
    <property type="match status" value="1"/>
</dbReference>
<comment type="caution">
    <text evidence="2">The sequence shown here is derived from an EMBL/GenBank/DDBJ whole genome shotgun (WGS) entry which is preliminary data.</text>
</comment>
<evidence type="ECO:0000259" key="1">
    <source>
        <dbReference type="PROSITE" id="PS50883"/>
    </source>
</evidence>
<dbReference type="SUPFAM" id="SSF141868">
    <property type="entry name" value="EAL domain-like"/>
    <property type="match status" value="1"/>
</dbReference>
<evidence type="ECO:0000313" key="3">
    <source>
        <dbReference type="Proteomes" id="UP000012117"/>
    </source>
</evidence>
<dbReference type="AlphaFoldDB" id="M6ZQ35"/>
<dbReference type="EMBL" id="AKWN02000160">
    <property type="protein sequence ID" value="EMP08201.1"/>
    <property type="molecule type" value="Genomic_DNA"/>
</dbReference>
<reference evidence="2 3" key="1">
    <citation type="submission" date="2013-01" db="EMBL/GenBank/DDBJ databases">
        <authorList>
            <person name="Harkins D.M."/>
            <person name="Durkin A.S."/>
            <person name="Brinkac L.M."/>
            <person name="Haft D.H."/>
            <person name="Selengut J.D."/>
            <person name="Sanka R."/>
            <person name="DePew J."/>
            <person name="Purushe J."/>
            <person name="Picardeau M."/>
            <person name="Werts C."/>
            <person name="Goarant C."/>
            <person name="Vinetz J.M."/>
            <person name="Sutton G.G."/>
            <person name="Nierman W.C."/>
            <person name="Fouts D.E."/>
        </authorList>
    </citation>
    <scope>NUCLEOTIDE SEQUENCE [LARGE SCALE GENOMIC DNA]</scope>
    <source>
        <strain evidence="2 3">200701872</strain>
    </source>
</reference>
<gene>
    <name evidence="2" type="ORF">LEP1GSC124_3941</name>
</gene>
<feature type="domain" description="EAL" evidence="1">
    <location>
        <begin position="1"/>
        <end position="140"/>
    </location>
</feature>
<dbReference type="PANTHER" id="PTHR33121:SF71">
    <property type="entry name" value="OXYGEN SENSOR PROTEIN DOSP"/>
    <property type="match status" value="1"/>
</dbReference>
<dbReference type="InterPro" id="IPR001633">
    <property type="entry name" value="EAL_dom"/>
</dbReference>
<protein>
    <submittedName>
        <fullName evidence="2">Cyclic diguanylate phosphodiesterase (EAL) domain protein</fullName>
    </submittedName>
</protein>
<dbReference type="Pfam" id="PF00563">
    <property type="entry name" value="EAL"/>
    <property type="match status" value="1"/>
</dbReference>
<dbReference type="BioCyc" id="LINT1193029:G11R4-4362-MONOMER"/>
<evidence type="ECO:0000313" key="2">
    <source>
        <dbReference type="EMBL" id="EMP08201.1"/>
    </source>
</evidence>
<sequence length="140" mass="15914">MEHYKIVPERFTLEILETDRLRGGERGLETLKELKESGCKIAIDDFGVDQSNFERLMEIDPDFIKIDGKFIQGIHLSRTPYLLTSAMTEMAHRIGAKVIAEFVAGKGEFDTVRSLGVEYCQGYYIMQPVPEIFPIPQVSV</sequence>
<dbReference type="SMART" id="SM00052">
    <property type="entry name" value="EAL"/>
    <property type="match status" value="1"/>
</dbReference>